<evidence type="ECO:0000313" key="5">
    <source>
        <dbReference type="Proteomes" id="UP000014074"/>
    </source>
</evidence>
<protein>
    <submittedName>
        <fullName evidence="4">Putative nad dependent epimerase protein</fullName>
    </submittedName>
</protein>
<comment type="similarity">
    <text evidence="2">Belongs to the NAD(P)-dependent epimerase/dehydratase family. Dihydroflavonol-4-reductase subfamily.</text>
</comment>
<proteinExistence type="inferred from homology"/>
<dbReference type="Proteomes" id="UP000014074">
    <property type="component" value="Unassembled WGS sequence"/>
</dbReference>
<evidence type="ECO:0000313" key="4">
    <source>
        <dbReference type="EMBL" id="EOO00266.1"/>
    </source>
</evidence>
<dbReference type="OrthoDB" id="2735536at2759"/>
<dbReference type="Gene3D" id="3.40.50.720">
    <property type="entry name" value="NAD(P)-binding Rossmann-like Domain"/>
    <property type="match status" value="1"/>
</dbReference>
<dbReference type="Pfam" id="PF01370">
    <property type="entry name" value="Epimerase"/>
    <property type="match status" value="1"/>
</dbReference>
<dbReference type="EMBL" id="KB933100">
    <property type="protein sequence ID" value="EOO00266.1"/>
    <property type="molecule type" value="Genomic_DNA"/>
</dbReference>
<dbReference type="PANTHER" id="PTHR10366">
    <property type="entry name" value="NAD DEPENDENT EPIMERASE/DEHYDRATASE"/>
    <property type="match status" value="1"/>
</dbReference>
<dbReference type="HOGENOM" id="CLU_007383_9_2_1"/>
<keyword evidence="5" id="KW-1185">Reference proteome</keyword>
<sequence length="334" mass="36600">MAAGYLLVTGANSYVAGHVIKLALEKGYKIRGTVRSKSSGDRLLASFPEAGDKLIYDVVPDITKTESYDTSFEDITGVVHLASPFNFHPNDIATDLLEPARAGSLAILEAIKKYGPSVERIVDISSFASVVDTSKGMRPGYVYSEKDWNPMTWEEATKADPVTAYCASKAIAERAMWDWMERHKDSIKFALTTITPPWVFGPYVSQIDSVDHLNESLKLLWNLVGAESVPPTDFAGFIDVRDLAKAIITAHETPEAAGQRFLTGSKFSYQIAADTIRKEFPELGAKVPEGNPGSGEVEDTYKLDASKAKNTLGLKFTPVYTTIKDSFTQIVKTL</sequence>
<dbReference type="eggNOG" id="KOG1502">
    <property type="taxonomic scope" value="Eukaryota"/>
</dbReference>
<dbReference type="GeneID" id="19324668"/>
<dbReference type="KEGG" id="tmn:UCRPA7_4238"/>
<dbReference type="InterPro" id="IPR036291">
    <property type="entry name" value="NAD(P)-bd_dom_sf"/>
</dbReference>
<evidence type="ECO:0000259" key="3">
    <source>
        <dbReference type="Pfam" id="PF01370"/>
    </source>
</evidence>
<dbReference type="SUPFAM" id="SSF51735">
    <property type="entry name" value="NAD(P)-binding Rossmann-fold domains"/>
    <property type="match status" value="1"/>
</dbReference>
<gene>
    <name evidence="4" type="ORF">UCRPA7_4238</name>
</gene>
<evidence type="ECO:0000256" key="2">
    <source>
        <dbReference type="ARBA" id="ARBA00023445"/>
    </source>
</evidence>
<dbReference type="InterPro" id="IPR001509">
    <property type="entry name" value="Epimerase_deHydtase"/>
</dbReference>
<organism evidence="4 5">
    <name type="scientific">Phaeoacremonium minimum (strain UCR-PA7)</name>
    <name type="common">Esca disease fungus</name>
    <name type="synonym">Togninia minima</name>
    <dbReference type="NCBI Taxonomy" id="1286976"/>
    <lineage>
        <taxon>Eukaryota</taxon>
        <taxon>Fungi</taxon>
        <taxon>Dikarya</taxon>
        <taxon>Ascomycota</taxon>
        <taxon>Pezizomycotina</taxon>
        <taxon>Sordariomycetes</taxon>
        <taxon>Sordariomycetidae</taxon>
        <taxon>Togniniales</taxon>
        <taxon>Togniniaceae</taxon>
        <taxon>Phaeoacremonium</taxon>
    </lineage>
</organism>
<reference evidence="5" key="1">
    <citation type="journal article" date="2013" name="Genome Announc.">
        <title>Draft genome sequence of the ascomycete Phaeoacremonium aleophilum strain UCR-PA7, a causal agent of the esca disease complex in grapevines.</title>
        <authorList>
            <person name="Blanco-Ulate B."/>
            <person name="Rolshausen P."/>
            <person name="Cantu D."/>
        </authorList>
    </citation>
    <scope>NUCLEOTIDE SEQUENCE [LARGE SCALE GENOMIC DNA]</scope>
    <source>
        <strain evidence="5">UCR-PA7</strain>
    </source>
</reference>
<dbReference type="GO" id="GO:0016616">
    <property type="term" value="F:oxidoreductase activity, acting on the CH-OH group of donors, NAD or NADP as acceptor"/>
    <property type="evidence" value="ECO:0007669"/>
    <property type="project" value="TreeGrafter"/>
</dbReference>
<feature type="domain" description="NAD-dependent epimerase/dehydratase" evidence="3">
    <location>
        <begin position="7"/>
        <end position="258"/>
    </location>
</feature>
<keyword evidence="1" id="KW-0560">Oxidoreductase</keyword>
<evidence type="ECO:0000256" key="1">
    <source>
        <dbReference type="ARBA" id="ARBA00023002"/>
    </source>
</evidence>
<dbReference type="PANTHER" id="PTHR10366:SF564">
    <property type="entry name" value="STEROL-4-ALPHA-CARBOXYLATE 3-DEHYDROGENASE, DECARBOXYLATING"/>
    <property type="match status" value="1"/>
</dbReference>
<dbReference type="RefSeq" id="XP_007914933.1">
    <property type="nucleotide sequence ID" value="XM_007916742.1"/>
</dbReference>
<accession>R8BLL1</accession>
<dbReference type="AlphaFoldDB" id="R8BLL1"/>
<name>R8BLL1_PHAM7</name>
<dbReference type="InterPro" id="IPR050425">
    <property type="entry name" value="NAD(P)_dehydrat-like"/>
</dbReference>